<dbReference type="InterPro" id="IPR013598">
    <property type="entry name" value="Exportin-1/Importin-b-like"/>
</dbReference>
<feature type="domain" description="Exportin-1/Importin-beta-like" evidence="7">
    <location>
        <begin position="114"/>
        <end position="259"/>
    </location>
</feature>
<dbReference type="EMBL" id="JANVFU010000010">
    <property type="protein sequence ID" value="KAJ3742501.1"/>
    <property type="molecule type" value="Genomic_DNA"/>
</dbReference>
<evidence type="ECO:0000259" key="7">
    <source>
        <dbReference type="Pfam" id="PF08389"/>
    </source>
</evidence>
<sequence>MFDASFLPSLPSNDIERASQLILQAYGVPNPNTSSDELRRLQQELLEIQKIPEAWGLVVPLLNHQDENVQFFGAHTAQVKIARDWATFPQEHAESLRDLLVQLTSYSVSVKKSNLILRKLYVSLTSLALKLVPQHPTHWPDWILHCVTSLSGNGASAEYVLDFLSIVAEEVETADLVGPSKSRMQQSMNDAIPLVMQAIRTSLERPTNDASFREVSSALKCFQSWLSFLPTGDFSSLIPVLITLLDPNVDMMFVIASDTLQEIMSKSPLSDGSGTRILTEPLLLWLQLAGANIIDSAVQSGHTDDVSYSVCKLVTALGDHSAGYIAANIASSSLVTFLPSSVPAGIPQAELNKTKGQLCQSFLRLLLAYTGFPGFYGVDEDVSEMTLGFWYMLQEALWNNDYYFPDEEEEAESSQESEMGDQSGVAKALYVQLVQILKRKLTWPPSGHNWSKDQIDKFVVYRRDVGDILINAYYIIRDDMVVYLINDFVDRLASRSRDPTQGWEDIEANLHCISSVQEASDYEKAPQLELLFSPQTLSQFPTTGNIRLRRTILSLIAAYASWFQVEEPTATAATIKTELLMSTISYIVQSLPDRMLSLQAATALQNLCDANKTSLGPRIGAFAELHSGLAQIPDSEKSKVMESIANVIQAIPPLEAIPTVEVIVNPIVSRILEVLQSQNMAPTEARDICVVQLETLAGLAKGLTRMLNFTDGHVNQDPEDDKEFQALQTARQDPRMVQLRETILNAVRGCVKHFNDAESAQALNDLVKSITSLPDDVTLISLSAPPVLEIVCFALQRQPTASWFALAGILTNQIVPELPISIRGESAEKAERRAKIVEAYEKQAEEIVARTLPIILNASLSVLGTPGGMENNPDIVQESFLCLSNVAQEFIGNFYSLPPGGLDVLMQCTLRALTLQERYSLVAACTFLNMFVNRTDIDTLEIYREQFIAIYGRSIMQAILNGLAGQAPRSVTQNLIELLSGMLTRFVEESTVWLKEVLFAPNFAPSQVTLEDKERFMKAIVGSKSLKKTREAAQRFALVARGLEGTSFGYATMSM</sequence>
<feature type="domain" description="Importin N-terminal" evidence="6">
    <location>
        <begin position="42"/>
        <end position="103"/>
    </location>
</feature>
<evidence type="ECO:0000259" key="6">
    <source>
        <dbReference type="Pfam" id="PF03810"/>
    </source>
</evidence>
<dbReference type="PANTHER" id="PTHR12363:SF33">
    <property type="entry name" value="IMPORTIN-13"/>
    <property type="match status" value="1"/>
</dbReference>
<evidence type="ECO:0000256" key="4">
    <source>
        <dbReference type="ARBA" id="ARBA00022737"/>
    </source>
</evidence>
<protein>
    <submittedName>
        <fullName evidence="8">Armadillo-type protein</fullName>
    </submittedName>
</protein>
<dbReference type="GO" id="GO:0031267">
    <property type="term" value="F:small GTPase binding"/>
    <property type="evidence" value="ECO:0007669"/>
    <property type="project" value="InterPro"/>
</dbReference>
<keyword evidence="4" id="KW-0677">Repeat</keyword>
<dbReference type="InterPro" id="IPR011989">
    <property type="entry name" value="ARM-like"/>
</dbReference>
<dbReference type="InterPro" id="IPR051345">
    <property type="entry name" value="Importin_beta-like_NTR"/>
</dbReference>
<dbReference type="AlphaFoldDB" id="A0A9W8NX44"/>
<keyword evidence="9" id="KW-1185">Reference proteome</keyword>
<dbReference type="Pfam" id="PF18806">
    <property type="entry name" value="Importin_rep_3"/>
    <property type="match status" value="1"/>
</dbReference>
<gene>
    <name evidence="8" type="ORF">DFH05DRAFT_1501009</name>
</gene>
<reference evidence="8 9" key="1">
    <citation type="journal article" date="2023" name="Proc. Natl. Acad. Sci. U.S.A.">
        <title>A global phylogenomic analysis of the shiitake genus Lentinula.</title>
        <authorList>
            <person name="Sierra-Patev S."/>
            <person name="Min B."/>
            <person name="Naranjo-Ortiz M."/>
            <person name="Looney B."/>
            <person name="Konkel Z."/>
            <person name="Slot J.C."/>
            <person name="Sakamoto Y."/>
            <person name="Steenwyk J.L."/>
            <person name="Rokas A."/>
            <person name="Carro J."/>
            <person name="Camarero S."/>
            <person name="Ferreira P."/>
            <person name="Molpeceres G."/>
            <person name="Ruiz-Duenas F.J."/>
            <person name="Serrano A."/>
            <person name="Henrissat B."/>
            <person name="Drula E."/>
            <person name="Hughes K.W."/>
            <person name="Mata J.L."/>
            <person name="Ishikawa N.K."/>
            <person name="Vargas-Isla R."/>
            <person name="Ushijima S."/>
            <person name="Smith C.A."/>
            <person name="Donoghue J."/>
            <person name="Ahrendt S."/>
            <person name="Andreopoulos W."/>
            <person name="He G."/>
            <person name="LaButti K."/>
            <person name="Lipzen A."/>
            <person name="Ng V."/>
            <person name="Riley R."/>
            <person name="Sandor L."/>
            <person name="Barry K."/>
            <person name="Martinez A.T."/>
            <person name="Xiao Y."/>
            <person name="Gibbons J.G."/>
            <person name="Terashima K."/>
            <person name="Grigoriev I.V."/>
            <person name="Hibbett D."/>
        </authorList>
    </citation>
    <scope>NUCLEOTIDE SEQUENCE [LARGE SCALE GENOMIC DNA]</scope>
    <source>
        <strain evidence="8 9">TFB7810</strain>
    </source>
</reference>
<evidence type="ECO:0000256" key="3">
    <source>
        <dbReference type="ARBA" id="ARBA00022448"/>
    </source>
</evidence>
<comment type="caution">
    <text evidence="8">The sequence shown here is derived from an EMBL/GenBank/DDBJ whole genome shotgun (WGS) entry which is preliminary data.</text>
</comment>
<dbReference type="Pfam" id="PF08389">
    <property type="entry name" value="Xpo1"/>
    <property type="match status" value="1"/>
</dbReference>
<comment type="similarity">
    <text evidence="2">Belongs to the importin beta family.</text>
</comment>
<dbReference type="GO" id="GO:0006606">
    <property type="term" value="P:protein import into nucleus"/>
    <property type="evidence" value="ECO:0007669"/>
    <property type="project" value="TreeGrafter"/>
</dbReference>
<dbReference type="GO" id="GO:0005634">
    <property type="term" value="C:nucleus"/>
    <property type="evidence" value="ECO:0007669"/>
    <property type="project" value="UniProtKB-SubCell"/>
</dbReference>
<keyword evidence="3" id="KW-0813">Transport</keyword>
<evidence type="ECO:0000256" key="1">
    <source>
        <dbReference type="ARBA" id="ARBA00004123"/>
    </source>
</evidence>
<dbReference type="InterPro" id="IPR001494">
    <property type="entry name" value="Importin-beta_N"/>
</dbReference>
<proteinExistence type="inferred from homology"/>
<dbReference type="InterPro" id="IPR040520">
    <property type="entry name" value="Importin_rep_3"/>
</dbReference>
<dbReference type="Gene3D" id="1.25.10.10">
    <property type="entry name" value="Leucine-rich Repeat Variant"/>
    <property type="match status" value="1"/>
</dbReference>
<accession>A0A9W8NX44</accession>
<dbReference type="PANTHER" id="PTHR12363">
    <property type="entry name" value="TRANSPORTIN 3 AND IMPORTIN 13"/>
    <property type="match status" value="1"/>
</dbReference>
<keyword evidence="5" id="KW-0539">Nucleus</keyword>
<evidence type="ECO:0000313" key="8">
    <source>
        <dbReference type="EMBL" id="KAJ3742501.1"/>
    </source>
</evidence>
<dbReference type="Pfam" id="PF03810">
    <property type="entry name" value="IBN_N"/>
    <property type="match status" value="1"/>
</dbReference>
<dbReference type="GO" id="GO:0005737">
    <property type="term" value="C:cytoplasm"/>
    <property type="evidence" value="ECO:0007669"/>
    <property type="project" value="TreeGrafter"/>
</dbReference>
<comment type="subcellular location">
    <subcellularLocation>
        <location evidence="1">Nucleus</location>
    </subcellularLocation>
</comment>
<evidence type="ECO:0000256" key="5">
    <source>
        <dbReference type="ARBA" id="ARBA00023242"/>
    </source>
</evidence>
<dbReference type="Proteomes" id="UP001142393">
    <property type="component" value="Unassembled WGS sequence"/>
</dbReference>
<dbReference type="SUPFAM" id="SSF48371">
    <property type="entry name" value="ARM repeat"/>
    <property type="match status" value="1"/>
</dbReference>
<dbReference type="InterPro" id="IPR016024">
    <property type="entry name" value="ARM-type_fold"/>
</dbReference>
<organism evidence="8 9">
    <name type="scientific">Lentinula detonsa</name>
    <dbReference type="NCBI Taxonomy" id="2804962"/>
    <lineage>
        <taxon>Eukaryota</taxon>
        <taxon>Fungi</taxon>
        <taxon>Dikarya</taxon>
        <taxon>Basidiomycota</taxon>
        <taxon>Agaricomycotina</taxon>
        <taxon>Agaricomycetes</taxon>
        <taxon>Agaricomycetidae</taxon>
        <taxon>Agaricales</taxon>
        <taxon>Marasmiineae</taxon>
        <taxon>Omphalotaceae</taxon>
        <taxon>Lentinula</taxon>
    </lineage>
</organism>
<evidence type="ECO:0000313" key="9">
    <source>
        <dbReference type="Proteomes" id="UP001142393"/>
    </source>
</evidence>
<evidence type="ECO:0000256" key="2">
    <source>
        <dbReference type="ARBA" id="ARBA00007991"/>
    </source>
</evidence>
<name>A0A9W8NX44_9AGAR</name>